<dbReference type="Gene3D" id="1.10.10.140">
    <property type="entry name" value="Cytochrome c oxidase, subunit VIb"/>
    <property type="match status" value="1"/>
</dbReference>
<evidence type="ECO:0000256" key="4">
    <source>
        <dbReference type="SAM" id="Phobius"/>
    </source>
</evidence>
<evidence type="ECO:0000313" key="8">
    <source>
        <dbReference type="EMBL" id="CAF4024952.1"/>
    </source>
</evidence>
<dbReference type="GO" id="GO:0005739">
    <property type="term" value="C:mitochondrion"/>
    <property type="evidence" value="ECO:0007669"/>
    <property type="project" value="UniProtKB-SubCell"/>
</dbReference>
<dbReference type="EMBL" id="CAJNOW010010193">
    <property type="protein sequence ID" value="CAF1577347.1"/>
    <property type="molecule type" value="Genomic_DNA"/>
</dbReference>
<dbReference type="EMBL" id="CAJNRE010011984">
    <property type="protein sequence ID" value="CAF2106320.1"/>
    <property type="molecule type" value="Genomic_DNA"/>
</dbReference>
<keyword evidence="2" id="KW-0496">Mitochondrion</keyword>
<dbReference type="PANTHER" id="PTHR11387">
    <property type="entry name" value="CYTOCHROME C OXIDASE SUBUNIT 6B"/>
    <property type="match status" value="1"/>
</dbReference>
<dbReference type="CDD" id="cd00926">
    <property type="entry name" value="Cyt_c_Oxidase_VIb"/>
    <property type="match status" value="1"/>
</dbReference>
<evidence type="ECO:0000256" key="2">
    <source>
        <dbReference type="ARBA" id="ARBA00023128"/>
    </source>
</evidence>
<dbReference type="Proteomes" id="UP000681720">
    <property type="component" value="Unassembled WGS sequence"/>
</dbReference>
<sequence length="214" mass="25244">MPVSVHPYPQVECTNTCAMSYNHACRMSSSIIGYCGMGLTMAPYKALILILLSMIYIDIIMSSASAILTSLSDLTNKPQLEHYDPNICRDIHVKLDKEAREQGLTYEERFEMARKNMSVYKKWETIFPSGISKCLWEYWKERMSTPPLDPRFPNVNQTKRCWVNYVDYHRCMEMKNDEKVCSYFKYHYKELCPTEWIDKWDDQMAREVFPGIHD</sequence>
<dbReference type="InterPro" id="IPR036549">
    <property type="entry name" value="CX6/COA6-like_sf"/>
</dbReference>
<dbReference type="Pfam" id="PF02297">
    <property type="entry name" value="COX6B"/>
    <property type="match status" value="1"/>
</dbReference>
<accession>A0A816UBN5</accession>
<dbReference type="EMBL" id="CAJOBJ010005232">
    <property type="protein sequence ID" value="CAF4024952.1"/>
    <property type="molecule type" value="Genomic_DNA"/>
</dbReference>
<evidence type="ECO:0000256" key="1">
    <source>
        <dbReference type="ARBA" id="ARBA00004173"/>
    </source>
</evidence>
<gene>
    <name evidence="5" type="ORF">CJN711_LOCUS19471</name>
    <name evidence="8" type="ORF">GIL414_LOCUS13084</name>
    <name evidence="6" type="ORF">KQP761_LOCUS19796</name>
    <name evidence="7" type="ORF">MBJ925_LOCUS23343</name>
</gene>
<reference evidence="7" key="1">
    <citation type="submission" date="2021-02" db="EMBL/GenBank/DDBJ databases">
        <authorList>
            <person name="Nowell W R."/>
        </authorList>
    </citation>
    <scope>NUCLEOTIDE SEQUENCE</scope>
</reference>
<keyword evidence="4" id="KW-1133">Transmembrane helix</keyword>
<evidence type="ECO:0000313" key="5">
    <source>
        <dbReference type="EMBL" id="CAF1352002.1"/>
    </source>
</evidence>
<evidence type="ECO:0000256" key="3">
    <source>
        <dbReference type="ARBA" id="ARBA00023157"/>
    </source>
</evidence>
<dbReference type="Proteomes" id="UP000663834">
    <property type="component" value="Unassembled WGS sequence"/>
</dbReference>
<dbReference type="InterPro" id="IPR003213">
    <property type="entry name" value="Cyt_c_oxidase_su6B"/>
</dbReference>
<dbReference type="OrthoDB" id="1107506at2759"/>
<evidence type="ECO:0000313" key="6">
    <source>
        <dbReference type="EMBL" id="CAF1577347.1"/>
    </source>
</evidence>
<dbReference type="InterPro" id="IPR048280">
    <property type="entry name" value="COX6B-like"/>
</dbReference>
<dbReference type="Proteomes" id="UP000663855">
    <property type="component" value="Unassembled WGS sequence"/>
</dbReference>
<comment type="subcellular location">
    <subcellularLocation>
        <location evidence="1">Mitochondrion</location>
    </subcellularLocation>
</comment>
<dbReference type="EMBL" id="CAJNOV010009139">
    <property type="protein sequence ID" value="CAF1352002.1"/>
    <property type="molecule type" value="Genomic_DNA"/>
</dbReference>
<name>A0A816UBN5_9BILA</name>
<keyword evidence="4" id="KW-0472">Membrane</keyword>
<keyword evidence="3" id="KW-1015">Disulfide bond</keyword>
<dbReference type="PROSITE" id="PS51808">
    <property type="entry name" value="CHCH"/>
    <property type="match status" value="1"/>
</dbReference>
<evidence type="ECO:0000313" key="7">
    <source>
        <dbReference type="EMBL" id="CAF2106320.1"/>
    </source>
</evidence>
<protein>
    <submittedName>
        <fullName evidence="7">Uncharacterized protein</fullName>
    </submittedName>
</protein>
<proteinExistence type="predicted"/>
<dbReference type="SUPFAM" id="SSF47694">
    <property type="entry name" value="Cytochrome c oxidase subunit h"/>
    <property type="match status" value="1"/>
</dbReference>
<feature type="transmembrane region" description="Helical" evidence="4">
    <location>
        <begin position="46"/>
        <end position="68"/>
    </location>
</feature>
<dbReference type="GO" id="GO:0045277">
    <property type="term" value="C:respiratory chain complex IV"/>
    <property type="evidence" value="ECO:0007669"/>
    <property type="project" value="InterPro"/>
</dbReference>
<keyword evidence="4" id="KW-0812">Transmembrane</keyword>
<dbReference type="Proteomes" id="UP000663824">
    <property type="component" value="Unassembled WGS sequence"/>
</dbReference>
<comment type="caution">
    <text evidence="7">The sequence shown here is derived from an EMBL/GenBank/DDBJ whole genome shotgun (WGS) entry which is preliminary data.</text>
</comment>
<organism evidence="7 9">
    <name type="scientific">Rotaria magnacalcarata</name>
    <dbReference type="NCBI Taxonomy" id="392030"/>
    <lineage>
        <taxon>Eukaryota</taxon>
        <taxon>Metazoa</taxon>
        <taxon>Spiralia</taxon>
        <taxon>Gnathifera</taxon>
        <taxon>Rotifera</taxon>
        <taxon>Eurotatoria</taxon>
        <taxon>Bdelloidea</taxon>
        <taxon>Philodinida</taxon>
        <taxon>Philodinidae</taxon>
        <taxon>Rotaria</taxon>
    </lineage>
</organism>
<dbReference type="AlphaFoldDB" id="A0A816UBN5"/>
<evidence type="ECO:0000313" key="9">
    <source>
        <dbReference type="Proteomes" id="UP000663824"/>
    </source>
</evidence>